<sequence length="66" mass="7253">MLNNSVVIDSVQNAPLLSDEATEIFIWVVLTVVCQALCLFGISTNIINIICFVKQGFKDPINISLL</sequence>
<proteinExistence type="predicted"/>
<feature type="non-terminal residue" evidence="2">
    <location>
        <position position="66"/>
    </location>
</feature>
<reference evidence="2" key="1">
    <citation type="submission" date="2021-04" db="EMBL/GenBank/DDBJ databases">
        <authorList>
            <consortium name="Molecular Ecology Group"/>
        </authorList>
    </citation>
    <scope>NUCLEOTIDE SEQUENCE</scope>
</reference>
<evidence type="ECO:0000313" key="2">
    <source>
        <dbReference type="EMBL" id="CAG5117984.1"/>
    </source>
</evidence>
<evidence type="ECO:0000313" key="3">
    <source>
        <dbReference type="Proteomes" id="UP000678393"/>
    </source>
</evidence>
<dbReference type="OrthoDB" id="6157797at2759"/>
<dbReference type="AlphaFoldDB" id="A0A8S3YM84"/>
<protein>
    <submittedName>
        <fullName evidence="2">Uncharacterized protein</fullName>
    </submittedName>
</protein>
<gene>
    <name evidence="2" type="ORF">CUNI_LOCUS3542</name>
</gene>
<dbReference type="EMBL" id="CAJHNH020000482">
    <property type="protein sequence ID" value="CAG5117984.1"/>
    <property type="molecule type" value="Genomic_DNA"/>
</dbReference>
<keyword evidence="3" id="KW-1185">Reference proteome</keyword>
<organism evidence="2 3">
    <name type="scientific">Candidula unifasciata</name>
    <dbReference type="NCBI Taxonomy" id="100452"/>
    <lineage>
        <taxon>Eukaryota</taxon>
        <taxon>Metazoa</taxon>
        <taxon>Spiralia</taxon>
        <taxon>Lophotrochozoa</taxon>
        <taxon>Mollusca</taxon>
        <taxon>Gastropoda</taxon>
        <taxon>Heterobranchia</taxon>
        <taxon>Euthyneura</taxon>
        <taxon>Panpulmonata</taxon>
        <taxon>Eupulmonata</taxon>
        <taxon>Stylommatophora</taxon>
        <taxon>Helicina</taxon>
        <taxon>Helicoidea</taxon>
        <taxon>Geomitridae</taxon>
        <taxon>Candidula</taxon>
    </lineage>
</organism>
<evidence type="ECO:0000256" key="1">
    <source>
        <dbReference type="SAM" id="Phobius"/>
    </source>
</evidence>
<name>A0A8S3YM84_9EUPU</name>
<keyword evidence="1" id="KW-1133">Transmembrane helix</keyword>
<keyword evidence="1" id="KW-0812">Transmembrane</keyword>
<keyword evidence="1" id="KW-0472">Membrane</keyword>
<comment type="caution">
    <text evidence="2">The sequence shown here is derived from an EMBL/GenBank/DDBJ whole genome shotgun (WGS) entry which is preliminary data.</text>
</comment>
<feature type="transmembrane region" description="Helical" evidence="1">
    <location>
        <begin position="24"/>
        <end position="53"/>
    </location>
</feature>
<accession>A0A8S3YM84</accession>
<dbReference type="Proteomes" id="UP000678393">
    <property type="component" value="Unassembled WGS sequence"/>
</dbReference>
<feature type="non-terminal residue" evidence="2">
    <location>
        <position position="1"/>
    </location>
</feature>